<gene>
    <name evidence="2" type="ORF">NE675_01625</name>
</gene>
<evidence type="ECO:0000256" key="1">
    <source>
        <dbReference type="SAM" id="SignalP"/>
    </source>
</evidence>
<evidence type="ECO:0000313" key="3">
    <source>
        <dbReference type="Proteomes" id="UP001206692"/>
    </source>
</evidence>
<sequence length="141" mass="16222">MNYLSKLMMALFFAVSLFFIPLGSQAQSVYFPPTLFDNDQIVLVYGHMGQGVYVDKTSVVVEYYNPPYYKLAANILTYNAMKGYYSGTRTQHFSYNIETGAIYSGDYGPLYDRSSNPMAEQRPVNVAKTVWEAAYHMPWRW</sequence>
<keyword evidence="3" id="KW-1185">Reference proteome</keyword>
<dbReference type="RefSeq" id="WP_062412952.1">
    <property type="nucleotide sequence ID" value="NZ_JAJCIO010000001.1"/>
</dbReference>
<accession>A0ABT1SPE9</accession>
<comment type="caution">
    <text evidence="2">The sequence shown here is derived from an EMBL/GenBank/DDBJ whole genome shotgun (WGS) entry which is preliminary data.</text>
</comment>
<proteinExistence type="predicted"/>
<feature type="chain" id="PRO_5045799019" evidence="1">
    <location>
        <begin position="27"/>
        <end position="141"/>
    </location>
</feature>
<name>A0ABT1SPE9_9FIRM</name>
<dbReference type="Proteomes" id="UP001206692">
    <property type="component" value="Unassembled WGS sequence"/>
</dbReference>
<protein>
    <submittedName>
        <fullName evidence="2">Uncharacterized protein</fullName>
    </submittedName>
</protein>
<feature type="signal peptide" evidence="1">
    <location>
        <begin position="1"/>
        <end position="26"/>
    </location>
</feature>
<dbReference type="EMBL" id="JANGEW010000001">
    <property type="protein sequence ID" value="MCQ5341737.1"/>
    <property type="molecule type" value="Genomic_DNA"/>
</dbReference>
<evidence type="ECO:0000313" key="2">
    <source>
        <dbReference type="EMBL" id="MCQ5341737.1"/>
    </source>
</evidence>
<reference evidence="2 3" key="1">
    <citation type="submission" date="2022-06" db="EMBL/GenBank/DDBJ databases">
        <title>Isolation of gut microbiota from human fecal samples.</title>
        <authorList>
            <person name="Pamer E.G."/>
            <person name="Barat B."/>
            <person name="Waligurski E."/>
            <person name="Medina S."/>
            <person name="Paddock L."/>
            <person name="Mostad J."/>
        </authorList>
    </citation>
    <scope>NUCLEOTIDE SEQUENCE [LARGE SCALE GENOMIC DNA]</scope>
    <source>
        <strain evidence="2 3">DFI.1.1</strain>
    </source>
</reference>
<keyword evidence="1" id="KW-0732">Signal</keyword>
<organism evidence="2 3">
    <name type="scientific">Megasphaera massiliensis</name>
    <dbReference type="NCBI Taxonomy" id="1232428"/>
    <lineage>
        <taxon>Bacteria</taxon>
        <taxon>Bacillati</taxon>
        <taxon>Bacillota</taxon>
        <taxon>Negativicutes</taxon>
        <taxon>Veillonellales</taxon>
        <taxon>Veillonellaceae</taxon>
        <taxon>Megasphaera</taxon>
    </lineage>
</organism>